<evidence type="ECO:0000313" key="2">
    <source>
        <dbReference type="EMBL" id="SDG59061.1"/>
    </source>
</evidence>
<dbReference type="Proteomes" id="UP000199495">
    <property type="component" value="Unassembled WGS sequence"/>
</dbReference>
<dbReference type="OrthoDB" id="8139648at2"/>
<sequence>MRAIFRVLGAAMLALALILLVADGTAMLAANGYVATPLATTISSLLPGTLESIQMSLQQNIHPVFWDPTLTTLLSWPGWAVIGLIGVLLALLGRSQARRQLVSIDQF</sequence>
<keyword evidence="1" id="KW-1133">Transmembrane helix</keyword>
<dbReference type="EMBL" id="FNCS01000004">
    <property type="protein sequence ID" value="SDG59061.1"/>
    <property type="molecule type" value="Genomic_DNA"/>
</dbReference>
<keyword evidence="1" id="KW-0472">Membrane</keyword>
<gene>
    <name evidence="2" type="ORF">SAMN04487974_104132</name>
</gene>
<name>A0A1G7VHN0_9HYPH</name>
<dbReference type="RefSeq" id="WP_143009360.1">
    <property type="nucleotide sequence ID" value="NZ_FNCS01000004.1"/>
</dbReference>
<feature type="transmembrane region" description="Helical" evidence="1">
    <location>
        <begin position="73"/>
        <end position="92"/>
    </location>
</feature>
<organism evidence="2 3">
    <name type="scientific">Pelagibacterium luteolum</name>
    <dbReference type="NCBI Taxonomy" id="440168"/>
    <lineage>
        <taxon>Bacteria</taxon>
        <taxon>Pseudomonadati</taxon>
        <taxon>Pseudomonadota</taxon>
        <taxon>Alphaproteobacteria</taxon>
        <taxon>Hyphomicrobiales</taxon>
        <taxon>Devosiaceae</taxon>
        <taxon>Pelagibacterium</taxon>
    </lineage>
</organism>
<keyword evidence="3" id="KW-1185">Reference proteome</keyword>
<evidence type="ECO:0000256" key="1">
    <source>
        <dbReference type="SAM" id="Phobius"/>
    </source>
</evidence>
<proteinExistence type="predicted"/>
<reference evidence="2 3" key="1">
    <citation type="submission" date="2016-10" db="EMBL/GenBank/DDBJ databases">
        <authorList>
            <person name="de Groot N.N."/>
        </authorList>
    </citation>
    <scope>NUCLEOTIDE SEQUENCE [LARGE SCALE GENOMIC DNA]</scope>
    <source>
        <strain evidence="2 3">CGMCC 1.10267</strain>
    </source>
</reference>
<keyword evidence="1" id="KW-0812">Transmembrane</keyword>
<dbReference type="STRING" id="440168.SAMN04487974_104132"/>
<accession>A0A1G7VHN0</accession>
<evidence type="ECO:0000313" key="3">
    <source>
        <dbReference type="Proteomes" id="UP000199495"/>
    </source>
</evidence>
<protein>
    <submittedName>
        <fullName evidence="2">Uncharacterized protein</fullName>
    </submittedName>
</protein>
<dbReference type="AlphaFoldDB" id="A0A1G7VHN0"/>